<sequence>MYNVLMFVDSGVDDSFALMYALMHPNLNIVGVVSGYGNITKEESIANTAYLLSLAGREDIPIIAGSSGPLSGEIAQYYPEIHGKGGLGPIQLPSHIGNCEVYTIHKIMDIVTDYPNDLIIVGVGRQTDVALPLIIHGSNAYKNVNAFYIMGGAFLGPGNITPEAEANFYSDPIAANHVLEKAKNIYLHPLNITSRALIPPEVINLIVEKGKSPFNLLLKPAYDYYLNAYKKNVPGIKAAPMHDVMAVSAIVNPNLVTYVPRRVTVEQFGSARGKSIADFRPRPSEEPKETLDWIGMDADIPAFIEDFTLIFMRGLINNK</sequence>
<dbReference type="EMBL" id="PIQO01000009">
    <property type="protein sequence ID" value="PKR84548.1"/>
    <property type="molecule type" value="Genomic_DNA"/>
</dbReference>
<feature type="domain" description="Inosine/uridine-preferring nucleoside hydrolase" evidence="3">
    <location>
        <begin position="4"/>
        <end position="303"/>
    </location>
</feature>
<comment type="caution">
    <text evidence="4">The sequence shown here is derived from an EMBL/GenBank/DDBJ whole genome shotgun (WGS) entry which is preliminary data.</text>
</comment>
<accession>A0A2N3LIU5</accession>
<organism evidence="4 5">
    <name type="scientific">Heyndrickxia camelliae</name>
    <dbReference type="NCBI Taxonomy" id="1707093"/>
    <lineage>
        <taxon>Bacteria</taxon>
        <taxon>Bacillati</taxon>
        <taxon>Bacillota</taxon>
        <taxon>Bacilli</taxon>
        <taxon>Bacillales</taxon>
        <taxon>Bacillaceae</taxon>
        <taxon>Heyndrickxia</taxon>
    </lineage>
</organism>
<dbReference type="GO" id="GO:0008477">
    <property type="term" value="F:purine nucleosidase activity"/>
    <property type="evidence" value="ECO:0007669"/>
    <property type="project" value="TreeGrafter"/>
</dbReference>
<dbReference type="AlphaFoldDB" id="A0A2N3LIU5"/>
<proteinExistence type="predicted"/>
<reference evidence="4 5" key="1">
    <citation type="submission" date="2017-11" db="EMBL/GenBank/DDBJ databases">
        <title>Bacillus camelliae sp. nov., isolated from pu'er tea.</title>
        <authorList>
            <person name="Niu L."/>
        </authorList>
    </citation>
    <scope>NUCLEOTIDE SEQUENCE [LARGE SCALE GENOMIC DNA]</scope>
    <source>
        <strain evidence="4 5">7578-1</strain>
    </source>
</reference>
<dbReference type="InterPro" id="IPR001910">
    <property type="entry name" value="Inosine/uridine_hydrolase_dom"/>
</dbReference>
<dbReference type="GO" id="GO:0006152">
    <property type="term" value="P:purine nucleoside catabolic process"/>
    <property type="evidence" value="ECO:0007669"/>
    <property type="project" value="TreeGrafter"/>
</dbReference>
<dbReference type="RefSeq" id="WP_101354573.1">
    <property type="nucleotide sequence ID" value="NZ_PIQO01000009.1"/>
</dbReference>
<gene>
    <name evidence="4" type="ORF">CWO92_12595</name>
</gene>
<dbReference type="GO" id="GO:0005829">
    <property type="term" value="C:cytosol"/>
    <property type="evidence" value="ECO:0007669"/>
    <property type="project" value="TreeGrafter"/>
</dbReference>
<dbReference type="PANTHER" id="PTHR12304">
    <property type="entry name" value="INOSINE-URIDINE PREFERRING NUCLEOSIDE HYDROLASE"/>
    <property type="match status" value="1"/>
</dbReference>
<protein>
    <submittedName>
        <fullName evidence="4">Nucleoside hydrolase</fullName>
    </submittedName>
</protein>
<dbReference type="InterPro" id="IPR036452">
    <property type="entry name" value="Ribo_hydro-like"/>
</dbReference>
<dbReference type="Proteomes" id="UP000233440">
    <property type="component" value="Unassembled WGS sequence"/>
</dbReference>
<dbReference type="PANTHER" id="PTHR12304:SF4">
    <property type="entry name" value="URIDINE NUCLEOSIDASE"/>
    <property type="match status" value="1"/>
</dbReference>
<keyword evidence="5" id="KW-1185">Reference proteome</keyword>
<dbReference type="CDD" id="cd00455">
    <property type="entry name" value="nuc_hydro"/>
    <property type="match status" value="1"/>
</dbReference>
<dbReference type="SUPFAM" id="SSF53590">
    <property type="entry name" value="Nucleoside hydrolase"/>
    <property type="match status" value="1"/>
</dbReference>
<name>A0A2N3LIU5_9BACI</name>
<evidence type="ECO:0000256" key="2">
    <source>
        <dbReference type="ARBA" id="ARBA00023295"/>
    </source>
</evidence>
<dbReference type="OrthoDB" id="9797882at2"/>
<keyword evidence="2" id="KW-0326">Glycosidase</keyword>
<keyword evidence="1 4" id="KW-0378">Hydrolase</keyword>
<evidence type="ECO:0000259" key="3">
    <source>
        <dbReference type="Pfam" id="PF01156"/>
    </source>
</evidence>
<dbReference type="Pfam" id="PF01156">
    <property type="entry name" value="IU_nuc_hydro"/>
    <property type="match status" value="1"/>
</dbReference>
<evidence type="ECO:0000313" key="4">
    <source>
        <dbReference type="EMBL" id="PKR84548.1"/>
    </source>
</evidence>
<dbReference type="Gene3D" id="3.90.245.10">
    <property type="entry name" value="Ribonucleoside hydrolase-like"/>
    <property type="match status" value="1"/>
</dbReference>
<evidence type="ECO:0000256" key="1">
    <source>
        <dbReference type="ARBA" id="ARBA00022801"/>
    </source>
</evidence>
<evidence type="ECO:0000313" key="5">
    <source>
        <dbReference type="Proteomes" id="UP000233440"/>
    </source>
</evidence>
<dbReference type="InterPro" id="IPR023186">
    <property type="entry name" value="IUNH"/>
</dbReference>